<dbReference type="GO" id="GO:0005794">
    <property type="term" value="C:Golgi apparatus"/>
    <property type="evidence" value="ECO:0007669"/>
    <property type="project" value="TreeGrafter"/>
</dbReference>
<evidence type="ECO:0000256" key="10">
    <source>
        <dbReference type="RuleBase" id="RU079119"/>
    </source>
</evidence>
<keyword evidence="7" id="KW-0449">Lipoprotein</keyword>
<evidence type="ECO:0000313" key="14">
    <source>
        <dbReference type="Proteomes" id="UP000242180"/>
    </source>
</evidence>
<dbReference type="PANTHER" id="PTHR22883">
    <property type="entry name" value="ZINC FINGER DHHC DOMAIN CONTAINING PROTEIN"/>
    <property type="match status" value="1"/>
</dbReference>
<evidence type="ECO:0000256" key="4">
    <source>
        <dbReference type="ARBA" id="ARBA00022989"/>
    </source>
</evidence>
<feature type="transmembrane region" description="Helical" evidence="10">
    <location>
        <begin position="35"/>
        <end position="58"/>
    </location>
</feature>
<gene>
    <name evidence="13" type="ORF">BCR43DRAFT_482959</name>
</gene>
<feature type="transmembrane region" description="Helical" evidence="10">
    <location>
        <begin position="256"/>
        <end position="283"/>
    </location>
</feature>
<dbReference type="EC" id="2.3.1.225" evidence="10"/>
<evidence type="ECO:0000256" key="2">
    <source>
        <dbReference type="ARBA" id="ARBA00022679"/>
    </source>
</evidence>
<evidence type="ECO:0000256" key="8">
    <source>
        <dbReference type="ARBA" id="ARBA00023315"/>
    </source>
</evidence>
<keyword evidence="2 10" id="KW-0808">Transferase</keyword>
<keyword evidence="14" id="KW-1185">Reference proteome</keyword>
<dbReference type="PROSITE" id="PS50216">
    <property type="entry name" value="DHHC"/>
    <property type="match status" value="1"/>
</dbReference>
<name>A0A1X2HUH5_SYNRA</name>
<dbReference type="OrthoDB" id="9909019at2759"/>
<dbReference type="AlphaFoldDB" id="A0A1X2HUH5"/>
<dbReference type="Pfam" id="PF01529">
    <property type="entry name" value="DHHC"/>
    <property type="match status" value="1"/>
</dbReference>
<dbReference type="Proteomes" id="UP000242180">
    <property type="component" value="Unassembled WGS sequence"/>
</dbReference>
<evidence type="ECO:0000256" key="1">
    <source>
        <dbReference type="ARBA" id="ARBA00004141"/>
    </source>
</evidence>
<evidence type="ECO:0000256" key="7">
    <source>
        <dbReference type="ARBA" id="ARBA00023288"/>
    </source>
</evidence>
<comment type="similarity">
    <text evidence="10">Belongs to the DHHC palmitoyltransferase family.</text>
</comment>
<feature type="transmembrane region" description="Helical" evidence="10">
    <location>
        <begin position="98"/>
        <end position="120"/>
    </location>
</feature>
<dbReference type="EMBL" id="MCGN01000001">
    <property type="protein sequence ID" value="ORZ03230.1"/>
    <property type="molecule type" value="Genomic_DNA"/>
</dbReference>
<dbReference type="PANTHER" id="PTHR22883:SF203">
    <property type="entry name" value="PALMITOYLTRANSFERASE"/>
    <property type="match status" value="1"/>
</dbReference>
<dbReference type="GO" id="GO:0006612">
    <property type="term" value="P:protein targeting to membrane"/>
    <property type="evidence" value="ECO:0007669"/>
    <property type="project" value="TreeGrafter"/>
</dbReference>
<keyword evidence="3 10" id="KW-0812">Transmembrane</keyword>
<evidence type="ECO:0000256" key="6">
    <source>
        <dbReference type="ARBA" id="ARBA00023139"/>
    </source>
</evidence>
<evidence type="ECO:0000256" key="5">
    <source>
        <dbReference type="ARBA" id="ARBA00023136"/>
    </source>
</evidence>
<dbReference type="STRING" id="13706.A0A1X2HUH5"/>
<evidence type="ECO:0000313" key="13">
    <source>
        <dbReference type="EMBL" id="ORZ03230.1"/>
    </source>
</evidence>
<evidence type="ECO:0000256" key="9">
    <source>
        <dbReference type="ARBA" id="ARBA00048048"/>
    </source>
</evidence>
<feature type="region of interest" description="Disordered" evidence="11">
    <location>
        <begin position="452"/>
        <end position="475"/>
    </location>
</feature>
<evidence type="ECO:0000256" key="3">
    <source>
        <dbReference type="ARBA" id="ARBA00022692"/>
    </source>
</evidence>
<protein>
    <recommendedName>
        <fullName evidence="10">Palmitoyltransferase</fullName>
        <ecNumber evidence="10">2.3.1.225</ecNumber>
    </recommendedName>
</protein>
<feature type="compositionally biased region" description="Low complexity" evidence="11">
    <location>
        <begin position="461"/>
        <end position="471"/>
    </location>
</feature>
<keyword evidence="6" id="KW-0564">Palmitate</keyword>
<comment type="catalytic activity">
    <reaction evidence="9 10">
        <text>L-cysteinyl-[protein] + hexadecanoyl-CoA = S-hexadecanoyl-L-cysteinyl-[protein] + CoA</text>
        <dbReference type="Rhea" id="RHEA:36683"/>
        <dbReference type="Rhea" id="RHEA-COMP:10131"/>
        <dbReference type="Rhea" id="RHEA-COMP:11032"/>
        <dbReference type="ChEBI" id="CHEBI:29950"/>
        <dbReference type="ChEBI" id="CHEBI:57287"/>
        <dbReference type="ChEBI" id="CHEBI:57379"/>
        <dbReference type="ChEBI" id="CHEBI:74151"/>
        <dbReference type="EC" id="2.3.1.225"/>
    </reaction>
</comment>
<proteinExistence type="inferred from homology"/>
<dbReference type="InterPro" id="IPR001594">
    <property type="entry name" value="Palmitoyltrfase_DHHC"/>
</dbReference>
<dbReference type="OMA" id="CKWLNCC"/>
<reference evidence="13 14" key="1">
    <citation type="submission" date="2016-07" db="EMBL/GenBank/DDBJ databases">
        <title>Pervasive Adenine N6-methylation of Active Genes in Fungi.</title>
        <authorList>
            <consortium name="DOE Joint Genome Institute"/>
            <person name="Mondo S.J."/>
            <person name="Dannebaum R.O."/>
            <person name="Kuo R.C."/>
            <person name="Labutti K."/>
            <person name="Haridas S."/>
            <person name="Kuo A."/>
            <person name="Salamov A."/>
            <person name="Ahrendt S.R."/>
            <person name="Lipzen A."/>
            <person name="Sullivan W."/>
            <person name="Andreopoulos W.B."/>
            <person name="Clum A."/>
            <person name="Lindquist E."/>
            <person name="Daum C."/>
            <person name="Ramamoorthy G.K."/>
            <person name="Gryganskyi A."/>
            <person name="Culley D."/>
            <person name="Magnuson J.K."/>
            <person name="James T.Y."/>
            <person name="O'Malley M.A."/>
            <person name="Stajich J.E."/>
            <person name="Spatafora J.W."/>
            <person name="Visel A."/>
            <person name="Grigoriev I.V."/>
        </authorList>
    </citation>
    <scope>NUCLEOTIDE SEQUENCE [LARGE SCALE GENOMIC DNA]</scope>
    <source>
        <strain evidence="13 14">NRRL 2496</strain>
    </source>
</reference>
<evidence type="ECO:0000256" key="11">
    <source>
        <dbReference type="SAM" id="MobiDB-lite"/>
    </source>
</evidence>
<comment type="subcellular location">
    <subcellularLocation>
        <location evidence="1">Membrane</location>
        <topology evidence="1">Multi-pass membrane protein</topology>
    </subcellularLocation>
</comment>
<evidence type="ECO:0000259" key="12">
    <source>
        <dbReference type="Pfam" id="PF01529"/>
    </source>
</evidence>
<comment type="domain">
    <text evidence="10">The DHHC domain is required for palmitoyltransferase activity.</text>
</comment>
<keyword evidence="4 10" id="KW-1133">Transmembrane helix</keyword>
<sequence>MFAIPSLFTLKTNSAIWDRNEWFRRHGYHRPFDNYLFLQWLASGIVDIGFFCFLIYFIQWSPLDEERALLVALWRPSATTTATTTSTADYFAWPMARWAWHIFAAFSVSVKILSLATSFIETEDRTVAMQRDHVPRSKAYVRKYGIPVVDYQTGICGICRIKVPRRTRHCKLCNKCVAGMDHHCRWLNCCIGASNYRLFMVLISTAFAALVWYACVAFYILWSSIHQQDIFATRAVYYMTGRETLTDCSETMISRVYYICIFITLVLAFLATTAAVSMLRLFLFHLRLAYLDMTTVEYINHPSRSPLFDDEYGDEDEDEGYSDGLDEEFCLSDEEANGRRPQSRAPSKSQYASRAWRVMRARLTRPWVALMRKSYYRYQRLQATQQEQQLPVRFRRRTRVAFCCFSPESYNKPRRRRYAAGGPDLARASSRLHMEDMLATRTIRPVIHLDDEEEEEVHSPVTGTTVGTATGPDYDDDMGLDMSILDEKDTALVPRKSSKAARLLDITDEEARRLESFFARKDGQQA</sequence>
<dbReference type="InterPro" id="IPR039859">
    <property type="entry name" value="PFA4/ZDH16/20/ERF2-like"/>
</dbReference>
<accession>A0A1X2HUH5</accession>
<keyword evidence="5 10" id="KW-0472">Membrane</keyword>
<feature type="domain" description="Palmitoyltransferase DHHC" evidence="12">
    <location>
        <begin position="153"/>
        <end position="301"/>
    </location>
</feature>
<comment type="caution">
    <text evidence="13">The sequence shown here is derived from an EMBL/GenBank/DDBJ whole genome shotgun (WGS) entry which is preliminary data.</text>
</comment>
<dbReference type="InParanoid" id="A0A1X2HUH5"/>
<feature type="transmembrane region" description="Helical" evidence="10">
    <location>
        <begin position="198"/>
        <end position="222"/>
    </location>
</feature>
<keyword evidence="8 10" id="KW-0012">Acyltransferase</keyword>
<organism evidence="13 14">
    <name type="scientific">Syncephalastrum racemosum</name>
    <name type="common">Filamentous fungus</name>
    <dbReference type="NCBI Taxonomy" id="13706"/>
    <lineage>
        <taxon>Eukaryota</taxon>
        <taxon>Fungi</taxon>
        <taxon>Fungi incertae sedis</taxon>
        <taxon>Mucoromycota</taxon>
        <taxon>Mucoromycotina</taxon>
        <taxon>Mucoromycetes</taxon>
        <taxon>Mucorales</taxon>
        <taxon>Syncephalastraceae</taxon>
        <taxon>Syncephalastrum</taxon>
    </lineage>
</organism>
<dbReference type="GO" id="GO:0005783">
    <property type="term" value="C:endoplasmic reticulum"/>
    <property type="evidence" value="ECO:0007669"/>
    <property type="project" value="TreeGrafter"/>
</dbReference>
<dbReference type="GO" id="GO:0019706">
    <property type="term" value="F:protein-cysteine S-palmitoyltransferase activity"/>
    <property type="evidence" value="ECO:0007669"/>
    <property type="project" value="UniProtKB-EC"/>
</dbReference>
<dbReference type="GO" id="GO:0016020">
    <property type="term" value="C:membrane"/>
    <property type="evidence" value="ECO:0007669"/>
    <property type="project" value="UniProtKB-SubCell"/>
</dbReference>